<dbReference type="PANTHER" id="PTHR34145">
    <property type="entry name" value="OS02G0105600 PROTEIN"/>
    <property type="match status" value="1"/>
</dbReference>
<gene>
    <name evidence="1" type="ORF">CTI12_AA206780</name>
</gene>
<sequence>MTPTGQLNFDGTPFGNVGWRVFDAEGCKYIEQVNSKIKIYNRPILQDFRVHFRLKNHHKGDIDEWIQFAVNKKVEFLELNLTDKNQYLNEDPNSYDFPLILSKINRRPLNGTIVEILSLRKLVLKMHIRVGGRALKLKHFEIVGNNSLYSIYLSDFDLVSFTYKGCIIDLRLTNLPTLKEVDLRTDYNVLDQISSCALSLQDLSLDFSYYYHMKGLELDSVPELPNLKKFRLVIGGSKCNFLLDLASILNACPKLESFTLEPFWTSSVTNKRKARGSVIPHEHLKLKIVIDPCHNQRRLPVKTVRKFLMNKVAALSSAKHQLESILPSGVELCIL</sequence>
<comment type="caution">
    <text evidence="1">The sequence shown here is derived from an EMBL/GenBank/DDBJ whole genome shotgun (WGS) entry which is preliminary data.</text>
</comment>
<dbReference type="Gene3D" id="3.80.10.10">
    <property type="entry name" value="Ribonuclease Inhibitor"/>
    <property type="match status" value="1"/>
</dbReference>
<dbReference type="AlphaFoldDB" id="A0A2U1P0W3"/>
<dbReference type="PANTHER" id="PTHR34145:SF68">
    <property type="entry name" value="FBD DOMAIN-CONTAINING PROTEIN"/>
    <property type="match status" value="1"/>
</dbReference>
<dbReference type="InterPro" id="IPR032675">
    <property type="entry name" value="LRR_dom_sf"/>
</dbReference>
<reference evidence="1 2" key="1">
    <citation type="journal article" date="2018" name="Mol. Plant">
        <title>The genome of Artemisia annua provides insight into the evolution of Asteraceae family and artemisinin biosynthesis.</title>
        <authorList>
            <person name="Shen Q."/>
            <person name="Zhang L."/>
            <person name="Liao Z."/>
            <person name="Wang S."/>
            <person name="Yan T."/>
            <person name="Shi P."/>
            <person name="Liu M."/>
            <person name="Fu X."/>
            <person name="Pan Q."/>
            <person name="Wang Y."/>
            <person name="Lv Z."/>
            <person name="Lu X."/>
            <person name="Zhang F."/>
            <person name="Jiang W."/>
            <person name="Ma Y."/>
            <person name="Chen M."/>
            <person name="Hao X."/>
            <person name="Li L."/>
            <person name="Tang Y."/>
            <person name="Lv G."/>
            <person name="Zhou Y."/>
            <person name="Sun X."/>
            <person name="Brodelius P.E."/>
            <person name="Rose J.K.C."/>
            <person name="Tang K."/>
        </authorList>
    </citation>
    <scope>NUCLEOTIDE SEQUENCE [LARGE SCALE GENOMIC DNA]</scope>
    <source>
        <strain evidence="2">cv. Huhao1</strain>
        <tissue evidence="1">Leaf</tissue>
    </source>
</reference>
<organism evidence="1 2">
    <name type="scientific">Artemisia annua</name>
    <name type="common">Sweet wormwood</name>
    <dbReference type="NCBI Taxonomy" id="35608"/>
    <lineage>
        <taxon>Eukaryota</taxon>
        <taxon>Viridiplantae</taxon>
        <taxon>Streptophyta</taxon>
        <taxon>Embryophyta</taxon>
        <taxon>Tracheophyta</taxon>
        <taxon>Spermatophyta</taxon>
        <taxon>Magnoliopsida</taxon>
        <taxon>eudicotyledons</taxon>
        <taxon>Gunneridae</taxon>
        <taxon>Pentapetalae</taxon>
        <taxon>asterids</taxon>
        <taxon>campanulids</taxon>
        <taxon>Asterales</taxon>
        <taxon>Asteraceae</taxon>
        <taxon>Asteroideae</taxon>
        <taxon>Anthemideae</taxon>
        <taxon>Artemisiinae</taxon>
        <taxon>Artemisia</taxon>
    </lineage>
</organism>
<dbReference type="SUPFAM" id="SSF52047">
    <property type="entry name" value="RNI-like"/>
    <property type="match status" value="1"/>
</dbReference>
<evidence type="ECO:0000313" key="1">
    <source>
        <dbReference type="EMBL" id="PWA79396.1"/>
    </source>
</evidence>
<name>A0A2U1P0W3_ARTAN</name>
<dbReference type="Proteomes" id="UP000245207">
    <property type="component" value="Unassembled WGS sequence"/>
</dbReference>
<proteinExistence type="predicted"/>
<evidence type="ECO:0000313" key="2">
    <source>
        <dbReference type="Proteomes" id="UP000245207"/>
    </source>
</evidence>
<accession>A0A2U1P0W3</accession>
<dbReference type="OrthoDB" id="1160463at2759"/>
<dbReference type="EMBL" id="PKPP01001862">
    <property type="protein sequence ID" value="PWA79396.1"/>
    <property type="molecule type" value="Genomic_DNA"/>
</dbReference>
<protein>
    <submittedName>
        <fullName evidence="1">F-box domain, FBD domain, Leucine-rich repeat domain, L domain-like protein</fullName>
    </submittedName>
</protein>
<keyword evidence="2" id="KW-1185">Reference proteome</keyword>
<dbReference type="InterPro" id="IPR053772">
    <property type="entry name" value="At1g61320/At1g61330-like"/>
</dbReference>